<dbReference type="EMBL" id="JANAWD010001260">
    <property type="protein sequence ID" value="KAJ3473776.1"/>
    <property type="molecule type" value="Genomic_DNA"/>
</dbReference>
<evidence type="ECO:0000313" key="3">
    <source>
        <dbReference type="Proteomes" id="UP001212997"/>
    </source>
</evidence>
<organism evidence="2 3">
    <name type="scientific">Meripilus lineatus</name>
    <dbReference type="NCBI Taxonomy" id="2056292"/>
    <lineage>
        <taxon>Eukaryota</taxon>
        <taxon>Fungi</taxon>
        <taxon>Dikarya</taxon>
        <taxon>Basidiomycota</taxon>
        <taxon>Agaricomycotina</taxon>
        <taxon>Agaricomycetes</taxon>
        <taxon>Polyporales</taxon>
        <taxon>Meripilaceae</taxon>
        <taxon>Meripilus</taxon>
    </lineage>
</organism>
<accession>A0AAD5UP59</accession>
<proteinExistence type="predicted"/>
<dbReference type="Proteomes" id="UP001212997">
    <property type="component" value="Unassembled WGS sequence"/>
</dbReference>
<name>A0AAD5UP59_9APHY</name>
<reference evidence="2" key="1">
    <citation type="submission" date="2022-07" db="EMBL/GenBank/DDBJ databases">
        <title>Genome Sequence of Physisporinus lineatus.</title>
        <authorList>
            <person name="Buettner E."/>
        </authorList>
    </citation>
    <scope>NUCLEOTIDE SEQUENCE</scope>
    <source>
        <strain evidence="2">VT162</strain>
    </source>
</reference>
<sequence>MSFTQNRRHLACKCLNIENVVPQSNKSVSVNRSGLQRIRRKVSGVKLYIFTANTPEHQMKKCLLKSRASRQGELTPPAIPEVHLKATPSPESPTKLNIPRTLKHPPMCPVSLENLTSILPVFKNTPLPFIRDTLQAMSDPMQRVLAGVQSTIPDNKVLPKQIDITLNNLDAGAPTHMLVIFPRTTFSWELG</sequence>
<evidence type="ECO:0000313" key="2">
    <source>
        <dbReference type="EMBL" id="KAJ3473776.1"/>
    </source>
</evidence>
<evidence type="ECO:0000256" key="1">
    <source>
        <dbReference type="SAM" id="MobiDB-lite"/>
    </source>
</evidence>
<feature type="region of interest" description="Disordered" evidence="1">
    <location>
        <begin position="82"/>
        <end position="101"/>
    </location>
</feature>
<dbReference type="AlphaFoldDB" id="A0AAD5UP59"/>
<comment type="caution">
    <text evidence="2">The sequence shown here is derived from an EMBL/GenBank/DDBJ whole genome shotgun (WGS) entry which is preliminary data.</text>
</comment>
<gene>
    <name evidence="2" type="ORF">NLI96_g12829</name>
</gene>
<keyword evidence="3" id="KW-1185">Reference proteome</keyword>
<protein>
    <submittedName>
        <fullName evidence="2">Uncharacterized protein</fullName>
    </submittedName>
</protein>